<dbReference type="Gene3D" id="3.40.605.10">
    <property type="entry name" value="Aldehyde Dehydrogenase, Chain A, domain 1"/>
    <property type="match status" value="1"/>
</dbReference>
<dbReference type="InterPro" id="IPR029510">
    <property type="entry name" value="Ald_DH_CS_GLU"/>
</dbReference>
<evidence type="ECO:0000313" key="7">
    <source>
        <dbReference type="Proteomes" id="UP000021053"/>
    </source>
</evidence>
<dbReference type="PROSITE" id="PS00687">
    <property type="entry name" value="ALDEHYDE_DEHYDR_GLU"/>
    <property type="match status" value="1"/>
</dbReference>
<feature type="domain" description="Aldehyde dehydrogenase" evidence="5">
    <location>
        <begin position="25"/>
        <end position="481"/>
    </location>
</feature>
<evidence type="ECO:0000259" key="5">
    <source>
        <dbReference type="Pfam" id="PF00171"/>
    </source>
</evidence>
<dbReference type="FunFam" id="3.40.309.10:FF:000012">
    <property type="entry name" value="Betaine aldehyde dehydrogenase"/>
    <property type="match status" value="1"/>
</dbReference>
<dbReference type="InterPro" id="IPR016163">
    <property type="entry name" value="Ald_DH_C"/>
</dbReference>
<dbReference type="Proteomes" id="UP000021053">
    <property type="component" value="Unassembled WGS sequence"/>
</dbReference>
<evidence type="ECO:0000313" key="6">
    <source>
        <dbReference type="EMBL" id="EXG79708.1"/>
    </source>
</evidence>
<dbReference type="GO" id="GO:0016620">
    <property type="term" value="F:oxidoreductase activity, acting on the aldehyde or oxo group of donors, NAD or NADP as acceptor"/>
    <property type="evidence" value="ECO:0007669"/>
    <property type="project" value="InterPro"/>
</dbReference>
<name>A0A010YX30_9ACTN</name>
<keyword evidence="7" id="KW-1185">Reference proteome</keyword>
<dbReference type="EMBL" id="JFBT01000001">
    <property type="protein sequence ID" value="EXG79708.1"/>
    <property type="molecule type" value="Genomic_DNA"/>
</dbReference>
<dbReference type="InterPro" id="IPR016162">
    <property type="entry name" value="Ald_DH_N"/>
</dbReference>
<comment type="similarity">
    <text evidence="1 4">Belongs to the aldehyde dehydrogenase family.</text>
</comment>
<accession>A0A010YX30</accession>
<organism evidence="6 7">
    <name type="scientific">Cryptosporangium arvum DSM 44712</name>
    <dbReference type="NCBI Taxonomy" id="927661"/>
    <lineage>
        <taxon>Bacteria</taxon>
        <taxon>Bacillati</taxon>
        <taxon>Actinomycetota</taxon>
        <taxon>Actinomycetes</taxon>
        <taxon>Cryptosporangiales</taxon>
        <taxon>Cryptosporangiaceae</taxon>
        <taxon>Cryptosporangium</taxon>
    </lineage>
</organism>
<dbReference type="InterPro" id="IPR015590">
    <property type="entry name" value="Aldehyde_DH_dom"/>
</dbReference>
<dbReference type="PATRIC" id="fig|927661.3.peg.739"/>
<dbReference type="OrthoDB" id="6882680at2"/>
<evidence type="ECO:0000256" key="3">
    <source>
        <dbReference type="PROSITE-ProRule" id="PRU10007"/>
    </source>
</evidence>
<sequence length="491" mass="51465">MVAVKTSGMSELAVPENRLLIAGSWQSPASGEALPVLDPATQQAFHQAGRATAPDVDAAVAAARAAYSGWSRMNPSDRGAILARWSQLIFQHVEELARYEAQDVGKPLSDARTNIFIAGSILGYFAGAADKLHGATLPSRSADNAGFTLREPLGVCAMVIAWNVPAILFMADAAPALAAGNTIVLKPSEYAPMSPLAIAALAEEAGLPPGVLNVVTGLGPEAGQPLTSHRGINHISFVGSSATGRAIMRSAAENLVPVKLELGGKSPNVVFADADLDAAVPAILESIVENSGQNCYAGSRLLIEEPIYDEVVARLAAAMEAVKAGPWHEDLDMGPLVNGIQHERVSGFLSGGVADGARVVTGGPGGADGWYVKPTLFDKVTPDMPIVREEIFGPVLAAESFRGARDAIDRVNATPYGLLVSVWTNDLSRALRVTQEVRSGQVSVNEFANSAIIGFPFNLAKESGFSQGGGYEAMKEYTSEKGVTIKMRPLD</sequence>
<evidence type="ECO:0000256" key="2">
    <source>
        <dbReference type="ARBA" id="ARBA00023002"/>
    </source>
</evidence>
<gene>
    <name evidence="6" type="ORF">CryarDRAFT_0752</name>
</gene>
<dbReference type="SUPFAM" id="SSF53720">
    <property type="entry name" value="ALDH-like"/>
    <property type="match status" value="1"/>
</dbReference>
<keyword evidence="2 4" id="KW-0560">Oxidoreductase</keyword>
<dbReference type="PANTHER" id="PTHR11699">
    <property type="entry name" value="ALDEHYDE DEHYDROGENASE-RELATED"/>
    <property type="match status" value="1"/>
</dbReference>
<comment type="caution">
    <text evidence="6">The sequence shown here is derived from an EMBL/GenBank/DDBJ whole genome shotgun (WGS) entry which is preliminary data.</text>
</comment>
<dbReference type="FunFam" id="3.40.605.10:FF:000007">
    <property type="entry name" value="NAD/NADP-dependent betaine aldehyde dehydrogenase"/>
    <property type="match status" value="1"/>
</dbReference>
<dbReference type="Gene3D" id="3.40.309.10">
    <property type="entry name" value="Aldehyde Dehydrogenase, Chain A, domain 2"/>
    <property type="match status" value="1"/>
</dbReference>
<dbReference type="HOGENOM" id="CLU_005391_0_1_11"/>
<evidence type="ECO:0000256" key="1">
    <source>
        <dbReference type="ARBA" id="ARBA00009986"/>
    </source>
</evidence>
<feature type="active site" evidence="3">
    <location>
        <position position="261"/>
    </location>
</feature>
<protein>
    <submittedName>
        <fullName evidence="6">NAD-dependent aldehyde dehydrogenase</fullName>
    </submittedName>
</protein>
<evidence type="ECO:0000256" key="4">
    <source>
        <dbReference type="RuleBase" id="RU003345"/>
    </source>
</evidence>
<reference evidence="6 7" key="1">
    <citation type="submission" date="2013-07" db="EMBL/GenBank/DDBJ databases">
        <authorList>
            <consortium name="DOE Joint Genome Institute"/>
            <person name="Eisen J."/>
            <person name="Huntemann M."/>
            <person name="Han J."/>
            <person name="Chen A."/>
            <person name="Kyrpides N."/>
            <person name="Mavromatis K."/>
            <person name="Markowitz V."/>
            <person name="Palaniappan K."/>
            <person name="Ivanova N."/>
            <person name="Schaumberg A."/>
            <person name="Pati A."/>
            <person name="Liolios K."/>
            <person name="Nordberg H.P."/>
            <person name="Cantor M.N."/>
            <person name="Hua S.X."/>
            <person name="Woyke T."/>
        </authorList>
    </citation>
    <scope>NUCLEOTIDE SEQUENCE [LARGE SCALE GENOMIC DNA]</scope>
    <source>
        <strain evidence="6 7">DSM 44712</strain>
    </source>
</reference>
<proteinExistence type="inferred from homology"/>
<dbReference type="Pfam" id="PF00171">
    <property type="entry name" value="Aldedh"/>
    <property type="match status" value="1"/>
</dbReference>
<dbReference type="AlphaFoldDB" id="A0A010YX30"/>
<dbReference type="InterPro" id="IPR016161">
    <property type="entry name" value="Ald_DH/histidinol_DH"/>
</dbReference>